<dbReference type="AlphaFoldDB" id="A0AAX6MAG8"/>
<comment type="caution">
    <text evidence="2">The sequence shown here is derived from an EMBL/GenBank/DDBJ whole genome shotgun (WGS) entry which is preliminary data.</text>
</comment>
<keyword evidence="1" id="KW-0812">Transmembrane</keyword>
<dbReference type="PANTHER" id="PTHR35041">
    <property type="entry name" value="MEDIATOR OF RNA POLYMERASE II TRANSCRIPTION SUBUNIT 1"/>
    <property type="match status" value="1"/>
</dbReference>
<name>A0AAX6MAG8_9PEZI</name>
<reference evidence="2 3" key="1">
    <citation type="journal article" date="2024" name="Front Chem Biol">
        <title>Unveiling the potential of Daldinia eschscholtzii MFLUCC 19-0629 through bioactivity and bioinformatics studies for enhanced sustainable agriculture production.</title>
        <authorList>
            <person name="Brooks S."/>
            <person name="Weaver J.A."/>
            <person name="Klomchit A."/>
            <person name="Alharthi S.A."/>
            <person name="Onlamun T."/>
            <person name="Nurani R."/>
            <person name="Vong T.K."/>
            <person name="Alberti F."/>
            <person name="Greco C."/>
        </authorList>
    </citation>
    <scope>NUCLEOTIDE SEQUENCE [LARGE SCALE GENOMIC DNA]</scope>
    <source>
        <strain evidence="2">MFLUCC 19-0629</strain>
    </source>
</reference>
<keyword evidence="1" id="KW-0472">Membrane</keyword>
<dbReference type="EMBL" id="JBANMG010000009">
    <property type="protein sequence ID" value="KAK6949639.1"/>
    <property type="molecule type" value="Genomic_DNA"/>
</dbReference>
<evidence type="ECO:0000313" key="3">
    <source>
        <dbReference type="Proteomes" id="UP001369815"/>
    </source>
</evidence>
<evidence type="ECO:0000313" key="2">
    <source>
        <dbReference type="EMBL" id="KAK6949639.1"/>
    </source>
</evidence>
<gene>
    <name evidence="2" type="ORF">Daesc_009722</name>
</gene>
<accession>A0AAX6MAG8</accession>
<keyword evidence="3" id="KW-1185">Reference proteome</keyword>
<feature type="transmembrane region" description="Helical" evidence="1">
    <location>
        <begin position="367"/>
        <end position="391"/>
    </location>
</feature>
<protein>
    <submittedName>
        <fullName evidence="2">Uncharacterized protein</fullName>
    </submittedName>
</protein>
<keyword evidence="1" id="KW-1133">Transmembrane helix</keyword>
<evidence type="ECO:0000256" key="1">
    <source>
        <dbReference type="SAM" id="Phobius"/>
    </source>
</evidence>
<organism evidence="2 3">
    <name type="scientific">Daldinia eschscholtzii</name>
    <dbReference type="NCBI Taxonomy" id="292717"/>
    <lineage>
        <taxon>Eukaryota</taxon>
        <taxon>Fungi</taxon>
        <taxon>Dikarya</taxon>
        <taxon>Ascomycota</taxon>
        <taxon>Pezizomycotina</taxon>
        <taxon>Sordariomycetes</taxon>
        <taxon>Xylariomycetidae</taxon>
        <taxon>Xylariales</taxon>
        <taxon>Hypoxylaceae</taxon>
        <taxon>Daldinia</taxon>
    </lineage>
</organism>
<dbReference type="Proteomes" id="UP001369815">
    <property type="component" value="Unassembled WGS sequence"/>
</dbReference>
<dbReference type="PANTHER" id="PTHR35041:SF6">
    <property type="entry name" value="FORMYLMETHIONINE DEFORMYLASE-LIKE PROTEIN-RELATED"/>
    <property type="match status" value="1"/>
</dbReference>
<sequence>MTALLPIITVVTPATLSVESRPTQETVELKVPTYNFSNTDGWATYGGFGFISAVAPEIARLFTMTYISNSFVPQIPPFANASYDQNFWAPSYKCSSASEIIKTRNNRTWDLAYYNYTTFEQAFNAEIATPVSAGNATSVPPPLIYKSTAPGRMNNMILIGANGVNEHSNNDPHNYIVCQLYNTSYSVIMQFDNGVQYIHENSIKHLDAQEWNFERGRLSVVLDNGACAPDPAANNATICPTYHMFHYVFTHFLIGQFRINAGGELVFQSDGLGGNIAEAAEAPLFQSGLRDCPEIWNQTGYQSASGGPLAFQTFNRCTGGTLASAIESLSRNFTYSLLTYSNWQNFTTEVPITVSMPKNFFSYNSRILLATYSTAIVVTLLCICVGFYALLSNGYTSSTAFSSILLTTRNPDLDRLSKDNNLGAVPLPRQIRDTKLRFGILRIEGSEPQAGFGLDGTVAPLDNMASVIFRRKGTENAAI</sequence>
<proteinExistence type="predicted"/>